<keyword evidence="14 15" id="KW-0472">Membrane</keyword>
<dbReference type="InterPro" id="IPR044722">
    <property type="entry name" value="SecA_SF2_C"/>
</dbReference>
<dbReference type="Gene3D" id="3.40.50.300">
    <property type="entry name" value="P-loop containing nucleotide triphosphate hydrolases"/>
    <property type="match status" value="3"/>
</dbReference>
<dbReference type="GO" id="GO:0005886">
    <property type="term" value="C:plasma membrane"/>
    <property type="evidence" value="ECO:0007669"/>
    <property type="project" value="UniProtKB-SubCell"/>
</dbReference>
<dbReference type="Pfam" id="PF02810">
    <property type="entry name" value="SEC-C"/>
    <property type="match status" value="1"/>
</dbReference>
<dbReference type="InterPro" id="IPR020937">
    <property type="entry name" value="SecA_CS"/>
</dbReference>
<keyword evidence="6 15" id="KW-0963">Cytoplasm</keyword>
<dbReference type="PANTHER" id="PTHR30612">
    <property type="entry name" value="SECA INNER MEMBRANE COMPONENT OF SEC PROTEIN SECRETION SYSTEM"/>
    <property type="match status" value="1"/>
</dbReference>
<dbReference type="PROSITE" id="PS51196">
    <property type="entry name" value="SECA_MOTOR_DEAD"/>
    <property type="match status" value="1"/>
</dbReference>
<evidence type="ECO:0000313" key="20">
    <source>
        <dbReference type="Proteomes" id="UP000236642"/>
    </source>
</evidence>
<dbReference type="SUPFAM" id="SSF52540">
    <property type="entry name" value="P-loop containing nucleoside triphosphate hydrolases"/>
    <property type="match status" value="2"/>
</dbReference>
<evidence type="ECO:0000256" key="12">
    <source>
        <dbReference type="ARBA" id="ARBA00022967"/>
    </source>
</evidence>
<dbReference type="PROSITE" id="PS51192">
    <property type="entry name" value="HELICASE_ATP_BIND_1"/>
    <property type="match status" value="1"/>
</dbReference>
<evidence type="ECO:0000256" key="8">
    <source>
        <dbReference type="ARBA" id="ARBA00022741"/>
    </source>
</evidence>
<dbReference type="Pfam" id="PF21090">
    <property type="entry name" value="P-loop_SecA"/>
    <property type="match status" value="2"/>
</dbReference>
<dbReference type="InterPro" id="IPR011130">
    <property type="entry name" value="SecA_preprotein_X-link_dom"/>
</dbReference>
<dbReference type="InterPro" id="IPR014001">
    <property type="entry name" value="Helicase_ATP-bd"/>
</dbReference>
<comment type="function">
    <text evidence="15">Part of the Sec protein translocase complex. Interacts with the SecYEG preprotein conducting channel. Has a central role in coupling the hydrolysis of ATP to the transfer of proteins into and across the cell membrane, serving as an ATP-driven molecular motor driving the stepwise translocation of polypeptide chains across the membrane.</text>
</comment>
<dbReference type="SMART" id="SM00958">
    <property type="entry name" value="SecA_PP_bind"/>
    <property type="match status" value="1"/>
</dbReference>
<comment type="caution">
    <text evidence="19">The sequence shown here is derived from an EMBL/GenBank/DDBJ whole genome shotgun (WGS) entry which is preliminary data.</text>
</comment>
<dbReference type="GO" id="GO:0008564">
    <property type="term" value="F:protein-exporting ATPase activity"/>
    <property type="evidence" value="ECO:0007669"/>
    <property type="project" value="UniProtKB-EC"/>
</dbReference>
<dbReference type="PROSITE" id="PS01312">
    <property type="entry name" value="SECA"/>
    <property type="match status" value="1"/>
</dbReference>
<gene>
    <name evidence="15 19" type="primary">secA</name>
    <name evidence="19" type="ORF">HRbin22_01943</name>
</gene>
<evidence type="ECO:0000256" key="2">
    <source>
        <dbReference type="ARBA" id="ARBA00004170"/>
    </source>
</evidence>
<evidence type="ECO:0000256" key="15">
    <source>
        <dbReference type="HAMAP-Rule" id="MF_01382"/>
    </source>
</evidence>
<evidence type="ECO:0000256" key="1">
    <source>
        <dbReference type="ARBA" id="ARBA00001947"/>
    </source>
</evidence>
<feature type="region of interest" description="Disordered" evidence="16">
    <location>
        <begin position="546"/>
        <end position="565"/>
    </location>
</feature>
<dbReference type="Pfam" id="PF07516">
    <property type="entry name" value="SecA_SW"/>
    <property type="match status" value="2"/>
</dbReference>
<evidence type="ECO:0000256" key="6">
    <source>
        <dbReference type="ARBA" id="ARBA00022490"/>
    </source>
</evidence>
<dbReference type="Gene3D" id="3.10.450.50">
    <property type="match status" value="1"/>
</dbReference>
<dbReference type="FunFam" id="3.40.50.300:FF:000113">
    <property type="entry name" value="Preprotein translocase subunit SecA"/>
    <property type="match status" value="1"/>
</dbReference>
<feature type="domain" description="Helicase ATP-binding" evidence="17">
    <location>
        <begin position="132"/>
        <end position="313"/>
    </location>
</feature>
<keyword evidence="10 15" id="KW-0067">ATP-binding</keyword>
<feature type="domain" description="SecA family profile" evidence="18">
    <location>
        <begin position="3"/>
        <end position="790"/>
    </location>
</feature>
<dbReference type="SUPFAM" id="SSF81767">
    <property type="entry name" value="Pre-protein crosslinking domain of SecA"/>
    <property type="match status" value="1"/>
</dbReference>
<comment type="catalytic activity">
    <reaction evidence="15">
        <text>ATP + H2O + cellular proteinSide 1 = ADP + phosphate + cellular proteinSide 2.</text>
        <dbReference type="EC" id="7.4.2.8"/>
    </reaction>
</comment>
<dbReference type="InterPro" id="IPR004027">
    <property type="entry name" value="SEC_C_motif"/>
</dbReference>
<dbReference type="Pfam" id="PF01043">
    <property type="entry name" value="SecA_PP_bind"/>
    <property type="match status" value="1"/>
</dbReference>
<dbReference type="Proteomes" id="UP000236642">
    <property type="component" value="Unassembled WGS sequence"/>
</dbReference>
<dbReference type="GO" id="GO:0005829">
    <property type="term" value="C:cytosol"/>
    <property type="evidence" value="ECO:0007669"/>
    <property type="project" value="TreeGrafter"/>
</dbReference>
<evidence type="ECO:0000259" key="17">
    <source>
        <dbReference type="PROSITE" id="PS51192"/>
    </source>
</evidence>
<evidence type="ECO:0000256" key="16">
    <source>
        <dbReference type="SAM" id="MobiDB-lite"/>
    </source>
</evidence>
<keyword evidence="4 15" id="KW-0813">Transport</keyword>
<feature type="binding site" evidence="15">
    <location>
        <position position="653"/>
    </location>
    <ligand>
        <name>ATP</name>
        <dbReference type="ChEBI" id="CHEBI:30616"/>
    </ligand>
</feature>
<dbReference type="SMART" id="SM00957">
    <property type="entry name" value="SecA_DEAD"/>
    <property type="match status" value="1"/>
</dbReference>
<dbReference type="Pfam" id="PF07517">
    <property type="entry name" value="SecA_DEAD"/>
    <property type="match status" value="1"/>
</dbReference>
<dbReference type="EC" id="7.4.2.8" evidence="15"/>
<comment type="subunit">
    <text evidence="15">Monomer and homodimer. Part of the essential Sec protein translocation apparatus which comprises SecA, SecYEG and auxiliary proteins SecDF. Other proteins may also be involved.</text>
</comment>
<dbReference type="GO" id="GO:0005524">
    <property type="term" value="F:ATP binding"/>
    <property type="evidence" value="ECO:0007669"/>
    <property type="project" value="UniProtKB-UniRule"/>
</dbReference>
<keyword evidence="8 15" id="KW-0547">Nucleotide-binding</keyword>
<dbReference type="GO" id="GO:0065002">
    <property type="term" value="P:intracellular protein transmembrane transport"/>
    <property type="evidence" value="ECO:0007669"/>
    <property type="project" value="UniProtKB-UniRule"/>
</dbReference>
<evidence type="ECO:0000256" key="3">
    <source>
        <dbReference type="ARBA" id="ARBA00007650"/>
    </source>
</evidence>
<dbReference type="CDD" id="cd18803">
    <property type="entry name" value="SF2_C_secA"/>
    <property type="match status" value="1"/>
</dbReference>
<dbReference type="Gene3D" id="1.10.3060.10">
    <property type="entry name" value="Helical scaffold and wing domains of SecA"/>
    <property type="match status" value="2"/>
</dbReference>
<dbReference type="SUPFAM" id="SSF81886">
    <property type="entry name" value="Helical scaffold and wing domains of SecA"/>
    <property type="match status" value="2"/>
</dbReference>
<evidence type="ECO:0000256" key="5">
    <source>
        <dbReference type="ARBA" id="ARBA00022475"/>
    </source>
</evidence>
<dbReference type="GO" id="GO:0043952">
    <property type="term" value="P:protein transport by the Sec complex"/>
    <property type="evidence" value="ECO:0007669"/>
    <property type="project" value="UniProtKB-ARBA"/>
</dbReference>
<keyword evidence="11 15" id="KW-0653">Protein transport</keyword>
<evidence type="ECO:0000313" key="19">
    <source>
        <dbReference type="EMBL" id="GBD09685.1"/>
    </source>
</evidence>
<keyword evidence="5 15" id="KW-1003">Cell membrane</keyword>
<evidence type="ECO:0000256" key="10">
    <source>
        <dbReference type="ARBA" id="ARBA00022840"/>
    </source>
</evidence>
<dbReference type="InterPro" id="IPR000185">
    <property type="entry name" value="SecA"/>
</dbReference>
<evidence type="ECO:0000256" key="13">
    <source>
        <dbReference type="ARBA" id="ARBA00023010"/>
    </source>
</evidence>
<dbReference type="GO" id="GO:0031522">
    <property type="term" value="C:cell envelope Sec protein transport complex"/>
    <property type="evidence" value="ECO:0007669"/>
    <property type="project" value="TreeGrafter"/>
</dbReference>
<dbReference type="InterPro" id="IPR027417">
    <property type="entry name" value="P-loop_NTPase"/>
</dbReference>
<evidence type="ECO:0000256" key="4">
    <source>
        <dbReference type="ARBA" id="ARBA00022448"/>
    </source>
</evidence>
<dbReference type="HAMAP" id="MF_01382">
    <property type="entry name" value="SecA"/>
    <property type="match status" value="1"/>
</dbReference>
<keyword evidence="7" id="KW-0479">Metal-binding</keyword>
<dbReference type="PANTHER" id="PTHR30612:SF0">
    <property type="entry name" value="CHLOROPLAST PROTEIN-TRANSPORTING ATPASE"/>
    <property type="match status" value="1"/>
</dbReference>
<keyword evidence="13 15" id="KW-0811">Translocation</keyword>
<feature type="region of interest" description="Disordered" evidence="16">
    <location>
        <begin position="1294"/>
        <end position="1357"/>
    </location>
</feature>
<protein>
    <recommendedName>
        <fullName evidence="15">Protein translocase subunit SecA</fullName>
        <ecNumber evidence="15">7.4.2.8</ecNumber>
    </recommendedName>
</protein>
<evidence type="ECO:0000256" key="9">
    <source>
        <dbReference type="ARBA" id="ARBA00022833"/>
    </source>
</evidence>
<name>A0A2H5Y8A0_9CHLR</name>
<organism evidence="19 20">
    <name type="scientific">Candidatus Thermoflexus japonica</name>
    <dbReference type="NCBI Taxonomy" id="2035417"/>
    <lineage>
        <taxon>Bacteria</taxon>
        <taxon>Bacillati</taxon>
        <taxon>Chloroflexota</taxon>
        <taxon>Thermoflexia</taxon>
        <taxon>Thermoflexales</taxon>
        <taxon>Thermoflexaceae</taxon>
        <taxon>Thermoflexus</taxon>
    </lineage>
</organism>
<dbReference type="GO" id="GO:0017038">
    <property type="term" value="P:protein import"/>
    <property type="evidence" value="ECO:0007669"/>
    <property type="project" value="InterPro"/>
</dbReference>
<dbReference type="PRINTS" id="PR00906">
    <property type="entry name" value="SECA"/>
</dbReference>
<dbReference type="Gene3D" id="3.90.1440.10">
    <property type="entry name" value="SecA, preprotein cross-linking domain"/>
    <property type="match status" value="1"/>
</dbReference>
<feature type="binding site" evidence="15">
    <location>
        <position position="130"/>
    </location>
    <ligand>
        <name>ATP</name>
        <dbReference type="ChEBI" id="CHEBI:30616"/>
    </ligand>
</feature>
<dbReference type="EMBL" id="BEHY01000058">
    <property type="protein sequence ID" value="GBD09685.1"/>
    <property type="molecule type" value="Genomic_DNA"/>
</dbReference>
<comment type="similarity">
    <text evidence="3 15">Belongs to the SecA family.</text>
</comment>
<comment type="cofactor">
    <cofactor evidence="1">
        <name>Zn(2+)</name>
        <dbReference type="ChEBI" id="CHEBI:29105"/>
    </cofactor>
</comment>
<comment type="subcellular location">
    <subcellularLocation>
        <location evidence="15">Cell membrane</location>
        <topology evidence="15">Peripheral membrane protein</topology>
        <orientation evidence="15">Cytoplasmic side</orientation>
    </subcellularLocation>
    <subcellularLocation>
        <location evidence="15">Cytoplasm</location>
    </subcellularLocation>
    <subcellularLocation>
        <location evidence="2">Membrane</location>
        <topology evidence="2">Peripheral membrane protein</topology>
    </subcellularLocation>
    <text evidence="15">Distribution is 50-50.</text>
</comment>
<proteinExistence type="inferred from homology"/>
<dbReference type="InterPro" id="IPR036670">
    <property type="entry name" value="SecA_X-link_sf"/>
</dbReference>
<evidence type="ECO:0000256" key="11">
    <source>
        <dbReference type="ARBA" id="ARBA00022927"/>
    </source>
</evidence>
<dbReference type="InterPro" id="IPR011115">
    <property type="entry name" value="SecA_DEAD"/>
</dbReference>
<dbReference type="InterPro" id="IPR011116">
    <property type="entry name" value="SecA_Wing/Scaffold"/>
</dbReference>
<evidence type="ECO:0000259" key="18">
    <source>
        <dbReference type="PROSITE" id="PS51196"/>
    </source>
</evidence>
<dbReference type="InterPro" id="IPR036266">
    <property type="entry name" value="SecA_Wing/Scaffold_sf"/>
</dbReference>
<reference evidence="20" key="1">
    <citation type="submission" date="2017-09" db="EMBL/GenBank/DDBJ databases">
        <title>Metaegenomics of thermophilic ammonia-oxidizing enrichment culture.</title>
        <authorList>
            <person name="Kato S."/>
            <person name="Suzuki K."/>
        </authorList>
    </citation>
    <scope>NUCLEOTIDE SEQUENCE [LARGE SCALE GENOMIC DNA]</scope>
</reference>
<feature type="binding site" evidence="15">
    <location>
        <begin position="148"/>
        <end position="152"/>
    </location>
    <ligand>
        <name>ATP</name>
        <dbReference type="ChEBI" id="CHEBI:30616"/>
    </ligand>
</feature>
<dbReference type="GO" id="GO:0046872">
    <property type="term" value="F:metal ion binding"/>
    <property type="evidence" value="ECO:0007669"/>
    <property type="project" value="UniProtKB-KW"/>
</dbReference>
<dbReference type="InterPro" id="IPR014018">
    <property type="entry name" value="SecA_motor_DEAD"/>
</dbReference>
<dbReference type="GO" id="GO:0006605">
    <property type="term" value="P:protein targeting"/>
    <property type="evidence" value="ECO:0007669"/>
    <property type="project" value="UniProtKB-UniRule"/>
</dbReference>
<keyword evidence="9" id="KW-0862">Zinc</keyword>
<dbReference type="CDD" id="cd17928">
    <property type="entry name" value="DEXDc_SecA"/>
    <property type="match status" value="1"/>
</dbReference>
<sequence>MLKQILGKILGDPSDRWLRRWAPLVEAINRLEPEFEALTDAELRAMTDRFRARIAEAIAGHREAYRRAYLAWLVERDPDRRTQLEYEMKQRLSELRQAEEAILEELLPQAFAAVREASKRTLGLRHYDVQLLGGIALHFGKVAEMKTGEGKTLVATLPLYLNALLGLGAHLVTVNDYLARRDTRWMGPIYHMLGLRVGLLQAGEGNAYIYDPDYDGGKEDFAQLRPVSRKEAYLADITYGTNNEFGFDYLRDNMAFTLEARVQRLERPHRYAIVDEVDNILIDEARTPLIISGPAEEATEEYVRWAQIVKQLRPGDYEIDEKHRTVHLTDSGYDRVEQLIGKPLFDPERPEELTPEQVKMIHHLEQALKAQFLYHRNRDYIVQGRQVVIIDEFTGRLMPDRRWSDGLHQAIEAKEGVPIRPENVTYATITIQNYFRMYEKLAGMTGTAATEAEEFQKIYGLDVVVIPTHRPMIRVDHPDVIYRTKEAKHRAILREIVQMHTMGRPVLVGTTSVEASDYLSRRLQAEGLRWLALVDLVKDALRRREAQGEEVPLSEEERGLLGQPPEKLPMGKLRSWARALGLDPDPLSPANLERLMALWRVDHPDRLRRVLEHGVPHEVLNARHHDREARIIAQAGRVGAVTIATNMAGRGVDIKLGGELPEEILGDVNRVLRRAGFNPYEMTFEERAEALRRLDPSQYGLYREAVQRFLEHIEGERTVKALGGLHVLGTERHEARRIDNQLRGRAGRQGDPGSSRFYLSLEDDLLRRFAGDRLRGWMERVWGDDDEPLEHPWLNKTIEEAQRRVEGYNFDIRKHLLEYDDVLNRQRELIYSQRLRLLLRDDLHDDLWAMVEAEVGHRLQQMKPGEGWKVIEWLDSVQPPMVLSDGRFLPSFSLALLLERLTSGEPSLQGVTGLLREAAQAAAAHWAEAAARAVQAVAERSRDALSDWVDTAERAFEDWLQEGSEGRQGLNLRSLLERVRELTGLEIRLEGLRATAPEEVRERLMEAVREAGHRALRMQALTAAARRAGVRLTLPEVDLLEASWEELAEIIREGILQETQARLEAHLREVEGVLADRLNGQRDPVTLAQALWEAQFTRQTAFDTRTHQRVTYAQVVFPLSYLAGRLLEEIPPSERGPRILEHLREVLEAREEELGRSVWVSMAEQRPLDLEEATRLSLMNWLGAERWEMVAETPFGRWEPELQEDAIRFFGRRAFSTAARNLLLSLIGQLWVDYLTAIENLRQGIGLEAFGQRDPLVEYKRRAFEMFQDLLNNIRAETVRRLFLIVPTGQALARERRGAPGSRAQVQSEAASRPIGRNDPCPCGSGKKYKHCHGRPGAPPLPGTTPASPSTAERRRR</sequence>
<accession>A0A2H5Y8A0</accession>
<keyword evidence="12 15" id="KW-1278">Translocase</keyword>
<evidence type="ECO:0000256" key="14">
    <source>
        <dbReference type="ARBA" id="ARBA00023136"/>
    </source>
</evidence>
<evidence type="ECO:0000256" key="7">
    <source>
        <dbReference type="ARBA" id="ARBA00022723"/>
    </source>
</evidence>